<keyword evidence="4" id="KW-1185">Reference proteome</keyword>
<dbReference type="EMBL" id="QENY01000011">
    <property type="protein sequence ID" value="PVX53569.1"/>
    <property type="molecule type" value="Genomic_DNA"/>
</dbReference>
<dbReference type="InterPro" id="IPR036378">
    <property type="entry name" value="FAS1_dom_sf"/>
</dbReference>
<evidence type="ECO:0000259" key="2">
    <source>
        <dbReference type="PROSITE" id="PS50213"/>
    </source>
</evidence>
<sequence length="214" mass="23775">MKSKRMKNILTAIAVAALTLTGVGCTDYNLVDTGVANGDHQTTMWDYLKLDSYNWDSTRVMIDHANLRAVFEGTSEYGKNITFFGPTNHSIRRYLLANGLKRVSDIPVDECREMLLDCVLPQRTMLDDFVPGRPSADADKVIGTGGKMYRMASGKQLWIYNFRTSYNGVPEAGPVAIFIVSPLTTKTTQVASSNIKTLTGVVHSLDYNFTLKDF</sequence>
<dbReference type="Gene3D" id="2.30.180.10">
    <property type="entry name" value="FAS1 domain"/>
    <property type="match status" value="1"/>
</dbReference>
<dbReference type="SUPFAM" id="SSF82153">
    <property type="entry name" value="FAS1 domain"/>
    <property type="match status" value="1"/>
</dbReference>
<gene>
    <name evidence="3" type="ORF">C7379_11184</name>
</gene>
<dbReference type="InterPro" id="IPR000782">
    <property type="entry name" value="FAS1_domain"/>
</dbReference>
<comment type="caution">
    <text evidence="3">The sequence shown here is derived from an EMBL/GenBank/DDBJ whole genome shotgun (WGS) entry which is preliminary data.</text>
</comment>
<feature type="chain" id="PRO_5015774736" description="FAS1 domain-containing protein" evidence="1">
    <location>
        <begin position="27"/>
        <end position="214"/>
    </location>
</feature>
<dbReference type="PROSITE" id="PS50213">
    <property type="entry name" value="FAS1"/>
    <property type="match status" value="1"/>
</dbReference>
<dbReference type="PROSITE" id="PS51257">
    <property type="entry name" value="PROKAR_LIPOPROTEIN"/>
    <property type="match status" value="1"/>
</dbReference>
<evidence type="ECO:0000256" key="1">
    <source>
        <dbReference type="SAM" id="SignalP"/>
    </source>
</evidence>
<feature type="signal peptide" evidence="1">
    <location>
        <begin position="1"/>
        <end position="26"/>
    </location>
</feature>
<dbReference type="Proteomes" id="UP000245870">
    <property type="component" value="Unassembled WGS sequence"/>
</dbReference>
<reference evidence="3 4" key="1">
    <citation type="submission" date="2018-05" db="EMBL/GenBank/DDBJ databases">
        <title>Genomic Encyclopedia of Type Strains, Phase IV (KMG-IV): sequencing the most valuable type-strain genomes for metagenomic binning, comparative biology and taxonomic classification.</title>
        <authorList>
            <person name="Goeker M."/>
        </authorList>
    </citation>
    <scope>NUCLEOTIDE SEQUENCE [LARGE SCALE GENOMIC DNA]</scope>
    <source>
        <strain evidence="3 4">DSM 100333</strain>
    </source>
</reference>
<evidence type="ECO:0000313" key="4">
    <source>
        <dbReference type="Proteomes" id="UP000245870"/>
    </source>
</evidence>
<proteinExistence type="predicted"/>
<accession>A0A2U0U7I8</accession>
<name>A0A2U0U7I8_9BACT</name>
<feature type="domain" description="FAS1" evidence="2">
    <location>
        <begin position="28"/>
        <end position="209"/>
    </location>
</feature>
<keyword evidence="1" id="KW-0732">Signal</keyword>
<dbReference type="AlphaFoldDB" id="A0A2U0U7I8"/>
<evidence type="ECO:0000313" key="3">
    <source>
        <dbReference type="EMBL" id="PVX53569.1"/>
    </source>
</evidence>
<organism evidence="3 4">
    <name type="scientific">Hallella colorans</name>
    <dbReference type="NCBI Taxonomy" id="1703337"/>
    <lineage>
        <taxon>Bacteria</taxon>
        <taxon>Pseudomonadati</taxon>
        <taxon>Bacteroidota</taxon>
        <taxon>Bacteroidia</taxon>
        <taxon>Bacteroidales</taxon>
        <taxon>Prevotellaceae</taxon>
        <taxon>Hallella</taxon>
    </lineage>
</organism>
<protein>
    <recommendedName>
        <fullName evidence="2">FAS1 domain-containing protein</fullName>
    </recommendedName>
</protein>